<evidence type="ECO:0000313" key="3">
    <source>
        <dbReference type="Proteomes" id="UP000663829"/>
    </source>
</evidence>
<dbReference type="SUPFAM" id="SSF52047">
    <property type="entry name" value="RNI-like"/>
    <property type="match status" value="2"/>
</dbReference>
<dbReference type="InterPro" id="IPR032675">
    <property type="entry name" value="LRR_dom_sf"/>
</dbReference>
<dbReference type="EMBL" id="CAJOBC010002525">
    <property type="protein sequence ID" value="CAF3737472.1"/>
    <property type="molecule type" value="Genomic_DNA"/>
</dbReference>
<dbReference type="EMBL" id="CAJNOQ010002525">
    <property type="protein sequence ID" value="CAF0963125.1"/>
    <property type="molecule type" value="Genomic_DNA"/>
</dbReference>
<dbReference type="AlphaFoldDB" id="A0A814E0X4"/>
<keyword evidence="3" id="KW-1185">Reference proteome</keyword>
<dbReference type="Proteomes" id="UP000663829">
    <property type="component" value="Unassembled WGS sequence"/>
</dbReference>
<dbReference type="Proteomes" id="UP000681722">
    <property type="component" value="Unassembled WGS sequence"/>
</dbReference>
<evidence type="ECO:0000313" key="1">
    <source>
        <dbReference type="EMBL" id="CAF0963125.1"/>
    </source>
</evidence>
<accession>A0A814E0X4</accession>
<evidence type="ECO:0008006" key="4">
    <source>
        <dbReference type="Google" id="ProtNLM"/>
    </source>
</evidence>
<comment type="caution">
    <text evidence="1">The sequence shown here is derived from an EMBL/GenBank/DDBJ whole genome shotgun (WGS) entry which is preliminary data.</text>
</comment>
<sequence>MTSLLSDIIMMSKIANTFNDYCTNYSENQVVRRKKQKQCNHQTSSKKKKTFHYEVSVLEQLPCELFLIISEYLSPQDLISAFYDLNHRLNSFVHLSPLHLDFSKISKSKFDYLCKAISPKALRSLTLSNERQTCGQISRFLHMFDVQKYLTNLRSLTILEPKLNQLMQILNSFTIMDNVLYSHSSPLHSLITLKITASTIDYEVSGNICRLILCDLSSLEKCTLLFNDRLDMQDLNQTIDNITHLTCKKIILEDLMNKIIKYLPHIHYLDVELVSSGIPVVLSTLEQDISTLVSNLSCLQLLITTTTYQEVEFLLKGLPQLKQLSFKKCHTTLNDDMIFVNGSSWEKLFSSHMPILTELQFDIKVYHDQHMHYTALNNLLLPFETEYFLKHGWTFQLYYDSKILGLYTQPYPHSTCSTTLNRIESTRGPGRSVQNNRVTSLHVYNTGRKNLYYPNVESLYVENSSDNYRFFLLVKRAINCRKLKMLKLHESNDDVQMMDSTTLSKLLYTSSQLRTLDLSICELIELTQHFKHVTLCKRLSRRIQHLILSDYYCKPNDVSLFIDTFSTNLESLDISVNTLNECCEILESILESMRKLKNLYVIFGQSEKIIRFDFDTWLINNTSVTNFICDVNDGCLNLWLGDREDVFIE</sequence>
<protein>
    <recommendedName>
        <fullName evidence="4">F-box domain-containing protein</fullName>
    </recommendedName>
</protein>
<name>A0A814E0X4_9BILA</name>
<gene>
    <name evidence="1" type="ORF">GPM918_LOCUS11860</name>
    <name evidence="2" type="ORF">SRO942_LOCUS11861</name>
</gene>
<reference evidence="1" key="1">
    <citation type="submission" date="2021-02" db="EMBL/GenBank/DDBJ databases">
        <authorList>
            <person name="Nowell W R."/>
        </authorList>
    </citation>
    <scope>NUCLEOTIDE SEQUENCE</scope>
</reference>
<proteinExistence type="predicted"/>
<dbReference type="OrthoDB" id="9992664at2759"/>
<organism evidence="1 3">
    <name type="scientific">Didymodactylos carnosus</name>
    <dbReference type="NCBI Taxonomy" id="1234261"/>
    <lineage>
        <taxon>Eukaryota</taxon>
        <taxon>Metazoa</taxon>
        <taxon>Spiralia</taxon>
        <taxon>Gnathifera</taxon>
        <taxon>Rotifera</taxon>
        <taxon>Eurotatoria</taxon>
        <taxon>Bdelloidea</taxon>
        <taxon>Philodinida</taxon>
        <taxon>Philodinidae</taxon>
        <taxon>Didymodactylos</taxon>
    </lineage>
</organism>
<dbReference type="Gene3D" id="3.80.10.10">
    <property type="entry name" value="Ribonuclease Inhibitor"/>
    <property type="match status" value="2"/>
</dbReference>
<evidence type="ECO:0000313" key="2">
    <source>
        <dbReference type="EMBL" id="CAF3737472.1"/>
    </source>
</evidence>